<keyword evidence="7" id="KW-1185">Reference proteome</keyword>
<evidence type="ECO:0000259" key="5">
    <source>
        <dbReference type="PROSITE" id="PS50949"/>
    </source>
</evidence>
<dbReference type="SMART" id="SM00345">
    <property type="entry name" value="HTH_GNTR"/>
    <property type="match status" value="1"/>
</dbReference>
<dbReference type="Gene3D" id="1.20.120.530">
    <property type="entry name" value="GntR ligand-binding domain-like"/>
    <property type="match status" value="1"/>
</dbReference>
<feature type="region of interest" description="Disordered" evidence="4">
    <location>
        <begin position="1"/>
        <end position="21"/>
    </location>
</feature>
<keyword evidence="2" id="KW-0238">DNA-binding</keyword>
<dbReference type="InterPro" id="IPR000524">
    <property type="entry name" value="Tscrpt_reg_HTH_GntR"/>
</dbReference>
<protein>
    <submittedName>
        <fullName evidence="6">FCD domain-containing protein</fullName>
    </submittedName>
</protein>
<name>A0A7K3M3N5_9ACTN</name>
<dbReference type="CDD" id="cd07377">
    <property type="entry name" value="WHTH_GntR"/>
    <property type="match status" value="1"/>
</dbReference>
<dbReference type="Pfam" id="PF07729">
    <property type="entry name" value="FCD"/>
    <property type="match status" value="1"/>
</dbReference>
<dbReference type="InterPro" id="IPR036388">
    <property type="entry name" value="WH-like_DNA-bd_sf"/>
</dbReference>
<dbReference type="InterPro" id="IPR008920">
    <property type="entry name" value="TF_FadR/GntR_C"/>
</dbReference>
<dbReference type="EMBL" id="WLZY01000004">
    <property type="protein sequence ID" value="NDL57941.1"/>
    <property type="molecule type" value="Genomic_DNA"/>
</dbReference>
<evidence type="ECO:0000256" key="4">
    <source>
        <dbReference type="SAM" id="MobiDB-lite"/>
    </source>
</evidence>
<sequence>MKGFRPQPAPPATPDKTPSSKRVYEQLRRAILHGEFAPGTSLGEAHIGAMLGVSRTPVREAFAELLNQGILEEGARRQVVIANPSDELLAEVVLMRNALEPVFAREAAAKLDVSDVDQLRLIMIRARRAIPVRDVNAYLDCDDDFHLHIPHAAGNHLAEDALRRLRGLTRLVTRDISWDEDELDRIAAEHEEIIEALASNDPQRAYETMAAHLSSSSPY</sequence>
<proteinExistence type="predicted"/>
<dbReference type="RefSeq" id="WP_162450648.1">
    <property type="nucleotide sequence ID" value="NZ_WLZY01000004.1"/>
</dbReference>
<gene>
    <name evidence="6" type="ORF">F7O44_12735</name>
</gene>
<accession>A0A7K3M3N5</accession>
<evidence type="ECO:0000256" key="3">
    <source>
        <dbReference type="ARBA" id="ARBA00023163"/>
    </source>
</evidence>
<dbReference type="GO" id="GO:0003700">
    <property type="term" value="F:DNA-binding transcription factor activity"/>
    <property type="evidence" value="ECO:0007669"/>
    <property type="project" value="InterPro"/>
</dbReference>
<dbReference type="InterPro" id="IPR011711">
    <property type="entry name" value="GntR_C"/>
</dbReference>
<feature type="domain" description="HTH gntR-type" evidence="5">
    <location>
        <begin position="17"/>
        <end position="84"/>
    </location>
</feature>
<keyword evidence="3" id="KW-0804">Transcription</keyword>
<keyword evidence="1" id="KW-0805">Transcription regulation</keyword>
<evidence type="ECO:0000313" key="6">
    <source>
        <dbReference type="EMBL" id="NDL57941.1"/>
    </source>
</evidence>
<dbReference type="SMART" id="SM00895">
    <property type="entry name" value="FCD"/>
    <property type="match status" value="1"/>
</dbReference>
<comment type="caution">
    <text evidence="6">The sequence shown here is derived from an EMBL/GenBank/DDBJ whole genome shotgun (WGS) entry which is preliminary data.</text>
</comment>
<evidence type="ECO:0000256" key="2">
    <source>
        <dbReference type="ARBA" id="ARBA00023125"/>
    </source>
</evidence>
<dbReference type="Gene3D" id="1.10.10.10">
    <property type="entry name" value="Winged helix-like DNA-binding domain superfamily/Winged helix DNA-binding domain"/>
    <property type="match status" value="1"/>
</dbReference>
<dbReference type="SUPFAM" id="SSF46785">
    <property type="entry name" value="Winged helix' DNA-binding domain"/>
    <property type="match status" value="1"/>
</dbReference>
<dbReference type="AlphaFoldDB" id="A0A7K3M3N5"/>
<dbReference type="SUPFAM" id="SSF48008">
    <property type="entry name" value="GntR ligand-binding domain-like"/>
    <property type="match status" value="1"/>
</dbReference>
<dbReference type="PANTHER" id="PTHR43537:SF5">
    <property type="entry name" value="UXU OPERON TRANSCRIPTIONAL REGULATOR"/>
    <property type="match status" value="1"/>
</dbReference>
<dbReference type="Proteomes" id="UP000460435">
    <property type="component" value="Unassembled WGS sequence"/>
</dbReference>
<dbReference type="Pfam" id="PF00392">
    <property type="entry name" value="GntR"/>
    <property type="match status" value="1"/>
</dbReference>
<dbReference type="InterPro" id="IPR036390">
    <property type="entry name" value="WH_DNA-bd_sf"/>
</dbReference>
<evidence type="ECO:0000313" key="7">
    <source>
        <dbReference type="Proteomes" id="UP000460435"/>
    </source>
</evidence>
<organism evidence="6 7">
    <name type="scientific">Phytoactinopolyspora mesophila</name>
    <dbReference type="NCBI Taxonomy" id="2650750"/>
    <lineage>
        <taxon>Bacteria</taxon>
        <taxon>Bacillati</taxon>
        <taxon>Actinomycetota</taxon>
        <taxon>Actinomycetes</taxon>
        <taxon>Jiangellales</taxon>
        <taxon>Jiangellaceae</taxon>
        <taxon>Phytoactinopolyspora</taxon>
    </lineage>
</organism>
<reference evidence="6 7" key="1">
    <citation type="submission" date="2019-11" db="EMBL/GenBank/DDBJ databases">
        <authorList>
            <person name="Li X.-J."/>
            <person name="Feng X.-M."/>
        </authorList>
    </citation>
    <scope>NUCLEOTIDE SEQUENCE [LARGE SCALE GENOMIC DNA]</scope>
    <source>
        <strain evidence="6 7">XMNu-373</strain>
    </source>
</reference>
<dbReference type="GO" id="GO:0003677">
    <property type="term" value="F:DNA binding"/>
    <property type="evidence" value="ECO:0007669"/>
    <property type="project" value="UniProtKB-KW"/>
</dbReference>
<dbReference type="PANTHER" id="PTHR43537">
    <property type="entry name" value="TRANSCRIPTIONAL REGULATOR, GNTR FAMILY"/>
    <property type="match status" value="1"/>
</dbReference>
<dbReference type="PROSITE" id="PS50949">
    <property type="entry name" value="HTH_GNTR"/>
    <property type="match status" value="1"/>
</dbReference>
<evidence type="ECO:0000256" key="1">
    <source>
        <dbReference type="ARBA" id="ARBA00023015"/>
    </source>
</evidence>